<dbReference type="PANTHER" id="PTHR30097">
    <property type="entry name" value="CATION EFFLUX SYSTEM PROTEIN CUSB"/>
    <property type="match status" value="1"/>
</dbReference>
<evidence type="ECO:0000313" key="9">
    <source>
        <dbReference type="Proteomes" id="UP000321323"/>
    </source>
</evidence>
<dbReference type="Gene3D" id="2.40.30.170">
    <property type="match status" value="1"/>
</dbReference>
<reference evidence="8 9" key="1">
    <citation type="journal article" date="2019" name="Int. J. Syst. Evol. Microbiol.">
        <title>The Draft Whole-Genome Sequence of the Antibiotic Producer Empedobacter haloabium ATCC 31962 Provides Indications for Its Taxonomic Reclassification.</title>
        <authorList>
            <person name="Miess H."/>
            <person name="Arlt P."/>
            <person name="Apel A.K."/>
            <person name="Weber T."/>
            <person name="Nieselt K."/>
            <person name="Hanssen F."/>
            <person name="Czemmel S."/>
            <person name="Nahnsen S."/>
            <person name="Gross H."/>
        </authorList>
    </citation>
    <scope>NUCLEOTIDE SEQUENCE [LARGE SCALE GENOMIC DNA]</scope>
    <source>
        <strain evidence="8 9">ATCC 31962</strain>
    </source>
</reference>
<evidence type="ECO:0000256" key="1">
    <source>
        <dbReference type="ARBA" id="ARBA00009477"/>
    </source>
</evidence>
<dbReference type="SUPFAM" id="SSF111369">
    <property type="entry name" value="HlyD-like secretion proteins"/>
    <property type="match status" value="1"/>
</dbReference>
<feature type="domain" description="CusB-like three alpha-helical bundle" evidence="4">
    <location>
        <begin position="165"/>
        <end position="213"/>
    </location>
</feature>
<dbReference type="InterPro" id="IPR058791">
    <property type="entry name" value="3HB_CusB"/>
</dbReference>
<dbReference type="Pfam" id="PF25954">
    <property type="entry name" value="Beta-barrel_RND_2"/>
    <property type="match status" value="1"/>
</dbReference>
<evidence type="ECO:0000256" key="2">
    <source>
        <dbReference type="ARBA" id="ARBA00022448"/>
    </source>
</evidence>
<evidence type="ECO:0000259" key="5">
    <source>
        <dbReference type="Pfam" id="PF25919"/>
    </source>
</evidence>
<accession>A0ABZ1UTK4</accession>
<dbReference type="EMBL" id="CP136508">
    <property type="protein sequence ID" value="WUR15361.1"/>
    <property type="molecule type" value="Genomic_DNA"/>
</dbReference>
<dbReference type="Pfam" id="PF25869">
    <property type="entry name" value="3HB_CusB"/>
    <property type="match status" value="1"/>
</dbReference>
<gene>
    <name evidence="8" type="ORF">E7V67_009750</name>
</gene>
<dbReference type="Pfam" id="PF25975">
    <property type="entry name" value="CzcB_C"/>
    <property type="match status" value="1"/>
</dbReference>
<dbReference type="InterPro" id="IPR058649">
    <property type="entry name" value="CzcB_C"/>
</dbReference>
<dbReference type="InterPro" id="IPR058792">
    <property type="entry name" value="Beta-barrel_RND_2"/>
</dbReference>
<proteinExistence type="inferred from homology"/>
<dbReference type="Gene3D" id="2.40.420.20">
    <property type="match status" value="1"/>
</dbReference>
<evidence type="ECO:0000259" key="7">
    <source>
        <dbReference type="Pfam" id="PF25975"/>
    </source>
</evidence>
<dbReference type="Pfam" id="PF11604">
    <property type="entry name" value="CusF_Ec"/>
    <property type="match status" value="1"/>
</dbReference>
<evidence type="ECO:0000313" key="8">
    <source>
        <dbReference type="EMBL" id="WUR15361.1"/>
    </source>
</evidence>
<feature type="domain" description="CusB-like beta-barrel" evidence="6">
    <location>
        <begin position="250"/>
        <end position="327"/>
    </location>
</feature>
<organism evidence="8 9">
    <name type="scientific">[Empedobacter] haloabium</name>
    <dbReference type="NCBI Taxonomy" id="592317"/>
    <lineage>
        <taxon>Bacteria</taxon>
        <taxon>Pseudomonadati</taxon>
        <taxon>Pseudomonadota</taxon>
        <taxon>Betaproteobacteria</taxon>
        <taxon>Burkholderiales</taxon>
        <taxon>Oxalobacteraceae</taxon>
        <taxon>Telluria group</taxon>
        <taxon>Telluria group incertae sedis</taxon>
    </lineage>
</organism>
<dbReference type="InterPro" id="IPR021647">
    <property type="entry name" value="CusF_Ec"/>
</dbReference>
<evidence type="ECO:0000259" key="6">
    <source>
        <dbReference type="Pfam" id="PF25954"/>
    </source>
</evidence>
<dbReference type="InterPro" id="IPR045800">
    <property type="entry name" value="HMBD"/>
</dbReference>
<dbReference type="Pfam" id="PF19335">
    <property type="entry name" value="HMBD"/>
    <property type="match status" value="1"/>
</dbReference>
<feature type="domain" description="Heavy metal binding" evidence="3">
    <location>
        <begin position="52"/>
        <end position="79"/>
    </location>
</feature>
<dbReference type="Pfam" id="PF25919">
    <property type="entry name" value="BSH_CusB"/>
    <property type="match status" value="1"/>
</dbReference>
<dbReference type="Gene3D" id="2.40.50.320">
    <property type="entry name" value="Copper binding periplasmic protein CusF"/>
    <property type="match status" value="1"/>
</dbReference>
<dbReference type="NCBIfam" id="TIGR01730">
    <property type="entry name" value="RND_mfp"/>
    <property type="match status" value="1"/>
</dbReference>
<dbReference type="InterPro" id="IPR051909">
    <property type="entry name" value="MFP_Cation_Efflux"/>
</dbReference>
<comment type="similarity">
    <text evidence="1">Belongs to the membrane fusion protein (MFP) (TC 8.A.1) family.</text>
</comment>
<dbReference type="InterPro" id="IPR042230">
    <property type="entry name" value="CusF_sf"/>
</dbReference>
<feature type="domain" description="CusB-like barrel-sandwich hybrid" evidence="5">
    <location>
        <begin position="130"/>
        <end position="245"/>
    </location>
</feature>
<keyword evidence="2" id="KW-0813">Transport</keyword>
<name>A0ABZ1UTK4_9BURK</name>
<evidence type="ECO:0000259" key="4">
    <source>
        <dbReference type="Pfam" id="PF25869"/>
    </source>
</evidence>
<dbReference type="InterPro" id="IPR006143">
    <property type="entry name" value="RND_pump_MFP"/>
</dbReference>
<keyword evidence="9" id="KW-1185">Reference proteome</keyword>
<dbReference type="Gene3D" id="2.40.50.100">
    <property type="match status" value="1"/>
</dbReference>
<dbReference type="PANTHER" id="PTHR30097:SF15">
    <property type="entry name" value="CATION EFFLUX SYSTEM PROTEIN CUSB"/>
    <property type="match status" value="1"/>
</dbReference>
<dbReference type="Gene3D" id="6.10.140.730">
    <property type="match status" value="1"/>
</dbReference>
<protein>
    <submittedName>
        <fullName evidence="8">Efflux RND transporter periplasmic adaptor subunit</fullName>
    </submittedName>
</protein>
<feature type="domain" description="CzcB-like C-terminal circularly permuted SH3-like" evidence="7">
    <location>
        <begin position="334"/>
        <end position="393"/>
    </location>
</feature>
<dbReference type="Proteomes" id="UP000321323">
    <property type="component" value="Chromosome"/>
</dbReference>
<sequence length="500" mass="52599">MNRKILTTLILLLAGATLSGGGYWVGTRHGAGQAASGNGAATHAGTERKVLYWHDPMVPGTRFDKPGKSPFMDMQLVPVYADEAGAGSGVTIAPALRQNLGIRFATVRRAALADTLDLVGTTQFDERRAEVVQTRVTGYIERLHTRAPLQRVRRGDAVATLFVPDWLAPQEEYLALRRSGDQSLASAARERMRALSIPDALVASAERSGKPQSRVELAAPATGVVSELAVREGAMVTPGVTIAKISGMDKLWLLAEVPESLLASVRSGMAVTATPQGDPARRYTGRVSEILPGVSGATRTAQARLELDNGDGMLVPGQLMRVQLAAAENAQRLVVPAEAVISSGKRSVVLVAATENSIQPVVVTTGRVFGDDIEIVSGLSEGQKVIASGQFLIDSEANLRSVLPKLGTAPAPAEPAPGKKAGPASLHGVGVVEQVSKEALTLSHQPIPALDWPAMTMDFMKPDPGAFPGIKAGQRVDFTFHQSEDGYVLDTVTPAAGAAK</sequence>
<evidence type="ECO:0000259" key="3">
    <source>
        <dbReference type="Pfam" id="PF19335"/>
    </source>
</evidence>
<dbReference type="InterPro" id="IPR058790">
    <property type="entry name" value="BSH_CusB"/>
</dbReference>